<evidence type="ECO:0000256" key="2">
    <source>
        <dbReference type="ARBA" id="ARBA00023012"/>
    </source>
</evidence>
<keyword evidence="11" id="KW-1185">Reference proteome</keyword>
<evidence type="ECO:0000256" key="4">
    <source>
        <dbReference type="ARBA" id="ARBA00023125"/>
    </source>
</evidence>
<evidence type="ECO:0000256" key="3">
    <source>
        <dbReference type="ARBA" id="ARBA00023015"/>
    </source>
</evidence>
<feature type="DNA-binding region" description="OmpR/PhoB-type" evidence="7">
    <location>
        <begin position="136"/>
        <end position="234"/>
    </location>
</feature>
<dbReference type="CDD" id="cd19935">
    <property type="entry name" value="REC_OmpR_CusR-like"/>
    <property type="match status" value="1"/>
</dbReference>
<dbReference type="Gene3D" id="6.10.250.690">
    <property type="match status" value="1"/>
</dbReference>
<feature type="modified residue" description="4-aspartylphosphate" evidence="6">
    <location>
        <position position="52"/>
    </location>
</feature>
<evidence type="ECO:0000313" key="10">
    <source>
        <dbReference type="EMBL" id="AZB24061.1"/>
    </source>
</evidence>
<dbReference type="InterPro" id="IPR011006">
    <property type="entry name" value="CheY-like_superfamily"/>
</dbReference>
<organism evidence="10 11">
    <name type="scientific">Chryseobacterium bernardetii</name>
    <dbReference type="NCBI Taxonomy" id="1241978"/>
    <lineage>
        <taxon>Bacteria</taxon>
        <taxon>Pseudomonadati</taxon>
        <taxon>Bacteroidota</taxon>
        <taxon>Flavobacteriia</taxon>
        <taxon>Flavobacteriales</taxon>
        <taxon>Weeksellaceae</taxon>
        <taxon>Chryseobacterium group</taxon>
        <taxon>Chryseobacterium</taxon>
    </lineage>
</organism>
<dbReference type="EMBL" id="CP033932">
    <property type="protein sequence ID" value="AZB24061.1"/>
    <property type="molecule type" value="Genomic_DNA"/>
</dbReference>
<dbReference type="Gene3D" id="3.40.50.2300">
    <property type="match status" value="1"/>
</dbReference>
<dbReference type="KEGG" id="cben:EG339_05235"/>
<keyword evidence="5" id="KW-0804">Transcription</keyword>
<dbReference type="InterPro" id="IPR016032">
    <property type="entry name" value="Sig_transdc_resp-reg_C-effctor"/>
</dbReference>
<protein>
    <submittedName>
        <fullName evidence="10">DNA-binding response regulator</fullName>
    </submittedName>
</protein>
<reference evidence="11" key="1">
    <citation type="submission" date="2018-11" db="EMBL/GenBank/DDBJ databases">
        <title>Proposal to divide the Flavobacteriaceae and reorganize its genera based on Amino Acid Identity values calculated from whole genome sequences.</title>
        <authorList>
            <person name="Nicholson A.C."/>
            <person name="Gulvik C.A."/>
            <person name="Whitney A.M."/>
            <person name="Humrighouse B.W."/>
            <person name="Bell M."/>
            <person name="Holmes B."/>
            <person name="Steigerwalt A.G."/>
            <person name="Villarma A."/>
            <person name="Sheth M."/>
            <person name="Batra D."/>
            <person name="Pryor J."/>
            <person name="Bernardet J.-F."/>
            <person name="Hugo C."/>
            <person name="Kampfer P."/>
            <person name="Newman J."/>
            <person name="McQuiston J.R."/>
        </authorList>
    </citation>
    <scope>NUCLEOTIDE SEQUENCE [LARGE SCALE GENOMIC DNA]</scope>
    <source>
        <strain evidence="11">G0229</strain>
    </source>
</reference>
<dbReference type="GeneID" id="99064211"/>
<accession>A0A3G6U7H3</accession>
<evidence type="ECO:0000313" key="11">
    <source>
        <dbReference type="Proteomes" id="UP000271193"/>
    </source>
</evidence>
<dbReference type="SMART" id="SM00448">
    <property type="entry name" value="REC"/>
    <property type="match status" value="1"/>
</dbReference>
<dbReference type="PROSITE" id="PS51755">
    <property type="entry name" value="OMPR_PHOB"/>
    <property type="match status" value="1"/>
</dbReference>
<dbReference type="PANTHER" id="PTHR48111">
    <property type="entry name" value="REGULATOR OF RPOS"/>
    <property type="match status" value="1"/>
</dbReference>
<dbReference type="Proteomes" id="UP000271193">
    <property type="component" value="Chromosome"/>
</dbReference>
<evidence type="ECO:0000256" key="1">
    <source>
        <dbReference type="ARBA" id="ARBA00022553"/>
    </source>
</evidence>
<dbReference type="GO" id="GO:0005829">
    <property type="term" value="C:cytosol"/>
    <property type="evidence" value="ECO:0007669"/>
    <property type="project" value="TreeGrafter"/>
</dbReference>
<dbReference type="SUPFAM" id="SSF46894">
    <property type="entry name" value="C-terminal effector domain of the bipartite response regulators"/>
    <property type="match status" value="1"/>
</dbReference>
<dbReference type="InterPro" id="IPR001867">
    <property type="entry name" value="OmpR/PhoB-type_DNA-bd"/>
</dbReference>
<dbReference type="PANTHER" id="PTHR48111:SF22">
    <property type="entry name" value="REGULATOR OF RPOS"/>
    <property type="match status" value="1"/>
</dbReference>
<dbReference type="InterPro" id="IPR001789">
    <property type="entry name" value="Sig_transdc_resp-reg_receiver"/>
</dbReference>
<keyword evidence="1 6" id="KW-0597">Phosphoprotein</keyword>
<evidence type="ECO:0000256" key="7">
    <source>
        <dbReference type="PROSITE-ProRule" id="PRU01091"/>
    </source>
</evidence>
<keyword evidence="3" id="KW-0805">Transcription regulation</keyword>
<proteinExistence type="predicted"/>
<dbReference type="Pfam" id="PF00072">
    <property type="entry name" value="Response_reg"/>
    <property type="match status" value="1"/>
</dbReference>
<feature type="domain" description="OmpR/PhoB-type" evidence="9">
    <location>
        <begin position="136"/>
        <end position="234"/>
    </location>
</feature>
<dbReference type="GO" id="GO:0006355">
    <property type="term" value="P:regulation of DNA-templated transcription"/>
    <property type="evidence" value="ECO:0007669"/>
    <property type="project" value="InterPro"/>
</dbReference>
<keyword evidence="2" id="KW-0902">Two-component regulatory system</keyword>
<keyword evidence="4 7" id="KW-0238">DNA-binding</keyword>
<dbReference type="SMART" id="SM00862">
    <property type="entry name" value="Trans_reg_C"/>
    <property type="match status" value="1"/>
</dbReference>
<sequence length="235" mass="26628">MKKIILIEDETSVVSFIKKGLQENGYEISVAFDGRTGVQLVQGNDFDLVILDIMLPEMNGLDVCKEIRKTNNSVPILFLTALGTSENIVLGLESGGDDYLVKPFKFIELVARVKSLLRRSHNNIPQEIIEPEPDNKHVFQFSDLTVNDYTKKVTRAGEEITLTSTEYKLLLYFLNNPEKVISRAEILDAVWGVNYELGTNVVDVYVNYLRKKLDDRDDNKLIHTVIGMGYVLKKA</sequence>
<dbReference type="CDD" id="cd00383">
    <property type="entry name" value="trans_reg_C"/>
    <property type="match status" value="1"/>
</dbReference>
<dbReference type="GO" id="GO:0000156">
    <property type="term" value="F:phosphorelay response regulator activity"/>
    <property type="evidence" value="ECO:0007669"/>
    <property type="project" value="TreeGrafter"/>
</dbReference>
<dbReference type="AlphaFoldDB" id="A0A3G6U7H3"/>
<dbReference type="InterPro" id="IPR036388">
    <property type="entry name" value="WH-like_DNA-bd_sf"/>
</dbReference>
<dbReference type="GO" id="GO:0000976">
    <property type="term" value="F:transcription cis-regulatory region binding"/>
    <property type="evidence" value="ECO:0007669"/>
    <property type="project" value="TreeGrafter"/>
</dbReference>
<dbReference type="InterPro" id="IPR039420">
    <property type="entry name" value="WalR-like"/>
</dbReference>
<dbReference type="PROSITE" id="PS50110">
    <property type="entry name" value="RESPONSE_REGULATORY"/>
    <property type="match status" value="1"/>
</dbReference>
<feature type="domain" description="Response regulatory" evidence="8">
    <location>
        <begin position="3"/>
        <end position="117"/>
    </location>
</feature>
<evidence type="ECO:0000256" key="5">
    <source>
        <dbReference type="ARBA" id="ARBA00023163"/>
    </source>
</evidence>
<dbReference type="Pfam" id="PF00486">
    <property type="entry name" value="Trans_reg_C"/>
    <property type="match status" value="1"/>
</dbReference>
<dbReference type="SUPFAM" id="SSF52172">
    <property type="entry name" value="CheY-like"/>
    <property type="match status" value="1"/>
</dbReference>
<dbReference type="RefSeq" id="WP_123869172.1">
    <property type="nucleotide sequence ID" value="NZ_CP033931.1"/>
</dbReference>
<gene>
    <name evidence="10" type="ORF">EG339_05235</name>
</gene>
<dbReference type="GO" id="GO:0032993">
    <property type="term" value="C:protein-DNA complex"/>
    <property type="evidence" value="ECO:0007669"/>
    <property type="project" value="TreeGrafter"/>
</dbReference>
<dbReference type="FunFam" id="3.40.50.2300:FF:000073">
    <property type="entry name" value="DNA-binding response regulator RprY"/>
    <property type="match status" value="1"/>
</dbReference>
<evidence type="ECO:0000256" key="6">
    <source>
        <dbReference type="PROSITE-ProRule" id="PRU00169"/>
    </source>
</evidence>
<name>A0A3G6U7H3_9FLAO</name>
<dbReference type="Gene3D" id="1.10.10.10">
    <property type="entry name" value="Winged helix-like DNA-binding domain superfamily/Winged helix DNA-binding domain"/>
    <property type="match status" value="1"/>
</dbReference>
<dbReference type="FunFam" id="1.10.10.10:FF:000005">
    <property type="entry name" value="Two-component system response regulator"/>
    <property type="match status" value="1"/>
</dbReference>
<evidence type="ECO:0000259" key="8">
    <source>
        <dbReference type="PROSITE" id="PS50110"/>
    </source>
</evidence>
<evidence type="ECO:0000259" key="9">
    <source>
        <dbReference type="PROSITE" id="PS51755"/>
    </source>
</evidence>
<dbReference type="OrthoDB" id="9790442at2"/>